<organism evidence="7 8">
    <name type="scientific">Ruania alkalisoli</name>
    <dbReference type="NCBI Taxonomy" id="2779775"/>
    <lineage>
        <taxon>Bacteria</taxon>
        <taxon>Bacillati</taxon>
        <taxon>Actinomycetota</taxon>
        <taxon>Actinomycetes</taxon>
        <taxon>Micrococcales</taxon>
        <taxon>Ruaniaceae</taxon>
        <taxon>Ruania</taxon>
    </lineage>
</organism>
<keyword evidence="8" id="KW-1185">Reference proteome</keyword>
<dbReference type="GO" id="GO:0070475">
    <property type="term" value="P:rRNA base methylation"/>
    <property type="evidence" value="ECO:0007669"/>
    <property type="project" value="TreeGrafter"/>
</dbReference>
<dbReference type="InterPro" id="IPR041698">
    <property type="entry name" value="Methyltransf_25"/>
</dbReference>
<dbReference type="Pfam" id="PF13649">
    <property type="entry name" value="Methyltransf_25"/>
    <property type="match status" value="1"/>
</dbReference>
<evidence type="ECO:0000256" key="4">
    <source>
        <dbReference type="PROSITE-ProRule" id="PRU01024"/>
    </source>
</evidence>
<keyword evidence="3 4" id="KW-0949">S-adenosyl-L-methionine</keyword>
<evidence type="ECO:0000313" key="7">
    <source>
        <dbReference type="EMBL" id="QOR70883.1"/>
    </source>
</evidence>
<dbReference type="Gene3D" id="3.40.50.150">
    <property type="entry name" value="Vaccinia Virus protein VP39"/>
    <property type="match status" value="1"/>
</dbReference>
<keyword evidence="1 4" id="KW-0489">Methyltransferase</keyword>
<feature type="domain" description="Methyltransferase" evidence="6">
    <location>
        <begin position="237"/>
        <end position="303"/>
    </location>
</feature>
<evidence type="ECO:0000259" key="6">
    <source>
        <dbReference type="Pfam" id="PF13649"/>
    </source>
</evidence>
<dbReference type="CDD" id="cd02440">
    <property type="entry name" value="AdoMet_MTases"/>
    <property type="match status" value="1"/>
</dbReference>
<feature type="binding site" evidence="4">
    <location>
        <position position="260"/>
    </location>
    <ligand>
        <name>S-adenosyl-L-methionine</name>
        <dbReference type="ChEBI" id="CHEBI:59789"/>
    </ligand>
</feature>
<accession>A0A7M1SW75</accession>
<dbReference type="PANTHER" id="PTHR11061:SF30">
    <property type="entry name" value="TRNA (URACIL(54)-C(5))-METHYLTRANSFERASE"/>
    <property type="match status" value="1"/>
</dbReference>
<feature type="binding site" evidence="4">
    <location>
        <position position="239"/>
    </location>
    <ligand>
        <name>S-adenosyl-L-methionine</name>
        <dbReference type="ChEBI" id="CHEBI:59789"/>
    </ligand>
</feature>
<dbReference type="EMBL" id="CP063169">
    <property type="protein sequence ID" value="QOR70883.1"/>
    <property type="molecule type" value="Genomic_DNA"/>
</dbReference>
<comment type="similarity">
    <text evidence="4">Belongs to the class I-like SAM-binding methyltransferase superfamily. RNA M5U methyltransferase family.</text>
</comment>
<dbReference type="InterPro" id="IPR030390">
    <property type="entry name" value="MeTrfase_TrmA_AS"/>
</dbReference>
<dbReference type="InterPro" id="IPR030391">
    <property type="entry name" value="MeTrfase_TrmA_CS"/>
</dbReference>
<protein>
    <submittedName>
        <fullName evidence="7">23S rRNA (Uracil(747)-C(5))-methyltransferase RlmC</fullName>
    </submittedName>
</protein>
<feature type="active site" evidence="5">
    <location>
        <position position="331"/>
    </location>
</feature>
<dbReference type="AlphaFoldDB" id="A0A7M1SW75"/>
<dbReference type="PROSITE" id="PS01231">
    <property type="entry name" value="TRMA_2"/>
    <property type="match status" value="1"/>
</dbReference>
<dbReference type="KEGG" id="halt:IM660_00750"/>
<evidence type="ECO:0000256" key="2">
    <source>
        <dbReference type="ARBA" id="ARBA00022679"/>
    </source>
</evidence>
<dbReference type="Gene3D" id="2.40.50.1070">
    <property type="match status" value="1"/>
</dbReference>
<gene>
    <name evidence="7" type="primary">rlmC</name>
    <name evidence="7" type="ORF">IM660_00750</name>
</gene>
<dbReference type="PANTHER" id="PTHR11061">
    <property type="entry name" value="RNA M5U METHYLTRANSFERASE"/>
    <property type="match status" value="1"/>
</dbReference>
<dbReference type="Proteomes" id="UP000593758">
    <property type="component" value="Chromosome"/>
</dbReference>
<dbReference type="InterPro" id="IPR010280">
    <property type="entry name" value="U5_MeTrfase_fam"/>
</dbReference>
<dbReference type="InterPro" id="IPR029063">
    <property type="entry name" value="SAM-dependent_MTases_sf"/>
</dbReference>
<dbReference type="PROSITE" id="PS51687">
    <property type="entry name" value="SAM_MT_RNA_M5U"/>
    <property type="match status" value="1"/>
</dbReference>
<dbReference type="PROSITE" id="PS01230">
    <property type="entry name" value="TRMA_1"/>
    <property type="match status" value="1"/>
</dbReference>
<feature type="binding site" evidence="4">
    <location>
        <position position="210"/>
    </location>
    <ligand>
        <name>S-adenosyl-L-methionine</name>
        <dbReference type="ChEBI" id="CHEBI:59789"/>
    </ligand>
</feature>
<dbReference type="RefSeq" id="WP_193497555.1">
    <property type="nucleotide sequence ID" value="NZ_CP063169.1"/>
</dbReference>
<feature type="binding site" evidence="4">
    <location>
        <position position="304"/>
    </location>
    <ligand>
        <name>S-adenosyl-L-methionine</name>
        <dbReference type="ChEBI" id="CHEBI:59789"/>
    </ligand>
</feature>
<dbReference type="GO" id="GO:0070041">
    <property type="term" value="F:rRNA (uridine-C5-)-methyltransferase activity"/>
    <property type="evidence" value="ECO:0007669"/>
    <property type="project" value="TreeGrafter"/>
</dbReference>
<proteinExistence type="inferred from homology"/>
<sequence>MHCDYYEAEQCRSCTLLEVPYADQLARKDARTREALDGVPTLWEEPLASAQSGFRNKAKMVAGGTVAEPRLGILRADGAVQDLRECPLHEPVVAAALPVLAEFMTAARLVPYDVTSRRGELKYVLVTASPAGELLVRFVLRSTESVPRIRKHLPSLTDRLPHLAVASVNLHPTHSAVLEGEEEIVLTERALLPMRVGDVEMYLRPQGFFQTSSQMAGALYTLAASWTAELTYRTAWDLYCGVGGFALHLARPGVEVIGVESSQEAVAAATASAADAGGGVRFEAGDATAFALGAAQEPDLVVVNPPRRGIGADLAGWLEGSGVRHVLYSSCNVDSLARDLTAMPSLRTVRAQVLDMFPHTEHFETLVLLER</sequence>
<name>A0A7M1SW75_9MICO</name>
<keyword evidence="2 4" id="KW-0808">Transferase</keyword>
<dbReference type="SUPFAM" id="SSF53335">
    <property type="entry name" value="S-adenosyl-L-methionine-dependent methyltransferases"/>
    <property type="match status" value="1"/>
</dbReference>
<evidence type="ECO:0000256" key="1">
    <source>
        <dbReference type="ARBA" id="ARBA00022603"/>
    </source>
</evidence>
<evidence type="ECO:0000256" key="5">
    <source>
        <dbReference type="PROSITE-ProRule" id="PRU10015"/>
    </source>
</evidence>
<dbReference type="NCBIfam" id="NF002909">
    <property type="entry name" value="PRK03522.2-1"/>
    <property type="match status" value="1"/>
</dbReference>
<reference evidence="7 8" key="1">
    <citation type="submission" date="2020-10" db="EMBL/GenBank/DDBJ databases">
        <title>Haloactinobacterium sp. RN3S43, a bacterium isolated from saline soil.</title>
        <authorList>
            <person name="Sun J.-Q."/>
        </authorList>
    </citation>
    <scope>NUCLEOTIDE SEQUENCE [LARGE SCALE GENOMIC DNA]</scope>
    <source>
        <strain evidence="7 8">RN3S43</strain>
    </source>
</reference>
<evidence type="ECO:0000313" key="8">
    <source>
        <dbReference type="Proteomes" id="UP000593758"/>
    </source>
</evidence>
<feature type="active site" description="Nucleophile" evidence="4">
    <location>
        <position position="331"/>
    </location>
</feature>
<evidence type="ECO:0000256" key="3">
    <source>
        <dbReference type="ARBA" id="ARBA00022691"/>
    </source>
</evidence>